<comment type="caution">
    <text evidence="11">The sequence shown here is derived from an EMBL/GenBank/DDBJ whole genome shotgun (WGS) entry which is preliminary data.</text>
</comment>
<keyword evidence="11" id="KW-0969">Cilium</keyword>
<evidence type="ECO:0000259" key="8">
    <source>
        <dbReference type="Pfam" id="PF00460"/>
    </source>
</evidence>
<feature type="domain" description="Flagellar hook-associated protein FlgK helical" evidence="10">
    <location>
        <begin position="101"/>
        <end position="309"/>
    </location>
</feature>
<dbReference type="Pfam" id="PF00460">
    <property type="entry name" value="Flg_bb_rod"/>
    <property type="match status" value="1"/>
</dbReference>
<evidence type="ECO:0000313" key="12">
    <source>
        <dbReference type="Proteomes" id="UP001529369"/>
    </source>
</evidence>
<evidence type="ECO:0000256" key="2">
    <source>
        <dbReference type="ARBA" id="ARBA00004613"/>
    </source>
</evidence>
<evidence type="ECO:0000256" key="5">
    <source>
        <dbReference type="ARBA" id="ARBA00022525"/>
    </source>
</evidence>
<dbReference type="Pfam" id="PF06429">
    <property type="entry name" value="Flg_bbr_C"/>
    <property type="match status" value="1"/>
</dbReference>
<name>A0ABT8AFK0_9PROT</name>
<dbReference type="PANTHER" id="PTHR30033">
    <property type="entry name" value="FLAGELLAR HOOK-ASSOCIATED PROTEIN 1"/>
    <property type="match status" value="1"/>
</dbReference>
<dbReference type="InterPro" id="IPR053927">
    <property type="entry name" value="FlgK_helical"/>
</dbReference>
<feature type="region of interest" description="Disordered" evidence="7">
    <location>
        <begin position="358"/>
        <end position="378"/>
    </location>
</feature>
<evidence type="ECO:0000256" key="3">
    <source>
        <dbReference type="ARBA" id="ARBA00009677"/>
    </source>
</evidence>
<evidence type="ECO:0000313" key="11">
    <source>
        <dbReference type="EMBL" id="MDN3568551.1"/>
    </source>
</evidence>
<dbReference type="EMBL" id="JAUFPN010000287">
    <property type="protein sequence ID" value="MDN3568551.1"/>
    <property type="molecule type" value="Genomic_DNA"/>
</dbReference>
<keyword evidence="11" id="KW-0282">Flagellum</keyword>
<accession>A0ABT8AFK0</accession>
<dbReference type="PANTHER" id="PTHR30033:SF2">
    <property type="entry name" value="FLAGELLAR HOOK PROTEIN"/>
    <property type="match status" value="1"/>
</dbReference>
<evidence type="ECO:0000256" key="1">
    <source>
        <dbReference type="ARBA" id="ARBA00004117"/>
    </source>
</evidence>
<dbReference type="InterPro" id="IPR002371">
    <property type="entry name" value="FlgK"/>
</dbReference>
<dbReference type="RefSeq" id="WP_290320661.1">
    <property type="nucleotide sequence ID" value="NZ_JAUFPN010000287.1"/>
</dbReference>
<protein>
    <recommendedName>
        <fullName evidence="4">Flagellar hook-associated protein 1</fullName>
    </recommendedName>
</protein>
<feature type="domain" description="Flagellar basal-body/hook protein C-terminal" evidence="9">
    <location>
        <begin position="466"/>
        <end position="504"/>
    </location>
</feature>
<evidence type="ECO:0000259" key="10">
    <source>
        <dbReference type="Pfam" id="PF22638"/>
    </source>
</evidence>
<evidence type="ECO:0000256" key="6">
    <source>
        <dbReference type="ARBA" id="ARBA00023143"/>
    </source>
</evidence>
<comment type="subcellular location">
    <subcellularLocation>
        <location evidence="1">Bacterial flagellum basal body</location>
    </subcellularLocation>
    <subcellularLocation>
        <location evidence="2">Secreted</location>
    </subcellularLocation>
</comment>
<comment type="similarity">
    <text evidence="3">Belongs to the flagella basal body rod proteins family.</text>
</comment>
<proteinExistence type="inferred from homology"/>
<gene>
    <name evidence="11" type="ORF">QWZ14_29595</name>
</gene>
<feature type="domain" description="Flagellar basal body rod protein N-terminal" evidence="8">
    <location>
        <begin position="8"/>
        <end position="37"/>
    </location>
</feature>
<sequence length="508" mass="51363">MSLDLALSIARSGLASIQRNLAQTAQNIANAETPGYTRKTVPQQAMAVADLPLGLRNADARRAVDTALVNQLNGSRGTVAAATVREALLRGIEQAHGAAGDGATLGDAVSALGDAFTLLRAAPADAGQQHAVLVAATTLTTRLGDLSRAIGGARQQAQDGIVQEVSAANAALRDIAALTIQIKARPPGGSAELEDRRDQAIATLGESMEVQAVHRPNGEVLLIARGGIALPLDPDRDVLGTLQATVGPETFHGAGGSLSGVTLNGSDITGQISGGRLGEYLSLRDRVLPRYQAETDLVAANLADRFARQGLALFTDADGTTVPDPAQPYAGSAQVGLAGRLRLSLAVTAAPRLLRDGTDVVAGGPGGPSAFTPNPPGGPAGFTGLLDRVLTYSLGAEAAAGVAWAPIAGNGLGPDGTLQSPFPAPATLSGYADSVTVAQLGDRAAATAVREGAAGLQTALEARFAAGSGVDVDAEMAGMVTLQNAYAANARVISTLQAMWDALLATRS</sequence>
<keyword evidence="6" id="KW-0975">Bacterial flagellum</keyword>
<reference evidence="12" key="1">
    <citation type="journal article" date="2019" name="Int. J. Syst. Evol. Microbiol.">
        <title>The Global Catalogue of Microorganisms (GCM) 10K type strain sequencing project: providing services to taxonomists for standard genome sequencing and annotation.</title>
        <authorList>
            <consortium name="The Broad Institute Genomics Platform"/>
            <consortium name="The Broad Institute Genome Sequencing Center for Infectious Disease"/>
            <person name="Wu L."/>
            <person name="Ma J."/>
        </authorList>
    </citation>
    <scope>NUCLEOTIDE SEQUENCE [LARGE SCALE GENOMIC DNA]</scope>
    <source>
        <strain evidence="12">CECT 7131</strain>
    </source>
</reference>
<evidence type="ECO:0000256" key="7">
    <source>
        <dbReference type="SAM" id="MobiDB-lite"/>
    </source>
</evidence>
<dbReference type="Proteomes" id="UP001529369">
    <property type="component" value="Unassembled WGS sequence"/>
</dbReference>
<dbReference type="InterPro" id="IPR010930">
    <property type="entry name" value="Flg_bb/hook_C_dom"/>
</dbReference>
<organism evidence="11 12">
    <name type="scientific">Paeniroseomonas aquatica</name>
    <dbReference type="NCBI Taxonomy" id="373043"/>
    <lineage>
        <taxon>Bacteria</taxon>
        <taxon>Pseudomonadati</taxon>
        <taxon>Pseudomonadota</taxon>
        <taxon>Alphaproteobacteria</taxon>
        <taxon>Acetobacterales</taxon>
        <taxon>Acetobacteraceae</taxon>
        <taxon>Paeniroseomonas</taxon>
    </lineage>
</organism>
<evidence type="ECO:0000256" key="4">
    <source>
        <dbReference type="ARBA" id="ARBA00016244"/>
    </source>
</evidence>
<keyword evidence="11" id="KW-0966">Cell projection</keyword>
<keyword evidence="12" id="KW-1185">Reference proteome</keyword>
<dbReference type="InterPro" id="IPR001444">
    <property type="entry name" value="Flag_bb_rod_N"/>
</dbReference>
<dbReference type="Pfam" id="PF22638">
    <property type="entry name" value="FlgK_D1"/>
    <property type="match status" value="1"/>
</dbReference>
<keyword evidence="5" id="KW-0964">Secreted</keyword>
<evidence type="ECO:0000259" key="9">
    <source>
        <dbReference type="Pfam" id="PF06429"/>
    </source>
</evidence>